<evidence type="ECO:0000313" key="2">
    <source>
        <dbReference type="Proteomes" id="UP000886632"/>
    </source>
</evidence>
<proteinExistence type="predicted"/>
<accession>A0A9D7T6Y3</accession>
<protein>
    <submittedName>
        <fullName evidence="1">Uncharacterized protein</fullName>
    </submittedName>
</protein>
<dbReference type="EMBL" id="JADKGK010000004">
    <property type="protein sequence ID" value="MBL0002487.1"/>
    <property type="molecule type" value="Genomic_DNA"/>
</dbReference>
<name>A0A9D7T6Y3_9MICO</name>
<organism evidence="1 2">
    <name type="scientific">Candidatus Phosphoribacter hodrii</name>
    <dbReference type="NCBI Taxonomy" id="2953743"/>
    <lineage>
        <taxon>Bacteria</taxon>
        <taxon>Bacillati</taxon>
        <taxon>Actinomycetota</taxon>
        <taxon>Actinomycetes</taxon>
        <taxon>Micrococcales</taxon>
        <taxon>Dermatophilaceae</taxon>
        <taxon>Candidatus Phosphoribacter</taxon>
    </lineage>
</organism>
<dbReference type="Proteomes" id="UP000886632">
    <property type="component" value="Unassembled WGS sequence"/>
</dbReference>
<gene>
    <name evidence="1" type="ORF">IPP00_00255</name>
</gene>
<sequence length="110" mass="12169">MSKIDEIAQALTKAQEIEPTEAERLATDVARNRVALVVAEYWMSSKDFPVEPDVGGLTPLALSKNFRPSQVLSMVLWLQTDPGKALEWVHGALARKARLKSNTSHPSKND</sequence>
<comment type="caution">
    <text evidence="1">The sequence shown here is derived from an EMBL/GenBank/DDBJ whole genome shotgun (WGS) entry which is preliminary data.</text>
</comment>
<evidence type="ECO:0000313" key="1">
    <source>
        <dbReference type="EMBL" id="MBL0002487.1"/>
    </source>
</evidence>
<reference evidence="1" key="1">
    <citation type="submission" date="2020-10" db="EMBL/GenBank/DDBJ databases">
        <title>Connecting structure to function with the recovery of over 1000 high-quality activated sludge metagenome-assembled genomes encoding full-length rRNA genes using long-read sequencing.</title>
        <authorList>
            <person name="Singleton C.M."/>
            <person name="Petriglieri F."/>
            <person name="Kristensen J.M."/>
            <person name="Kirkegaard R.H."/>
            <person name="Michaelsen T.Y."/>
            <person name="Andersen M.H."/>
            <person name="Karst S.M."/>
            <person name="Dueholm M.S."/>
            <person name="Nielsen P.H."/>
            <person name="Albertsen M."/>
        </authorList>
    </citation>
    <scope>NUCLEOTIDE SEQUENCE</scope>
    <source>
        <strain evidence="1">Ribe_18-Q3-R11-54_MAXAC.001</strain>
    </source>
</reference>
<dbReference type="AlphaFoldDB" id="A0A9D7T6Y3"/>